<dbReference type="InterPro" id="IPR036047">
    <property type="entry name" value="F-box-like_dom_sf"/>
</dbReference>
<feature type="region of interest" description="Disordered" evidence="4">
    <location>
        <begin position="619"/>
        <end position="646"/>
    </location>
</feature>
<dbReference type="InterPro" id="IPR037129">
    <property type="entry name" value="XPA_sf"/>
</dbReference>
<evidence type="ECO:0000313" key="6">
    <source>
        <dbReference type="Proteomes" id="UP000717515"/>
    </source>
</evidence>
<feature type="compositionally biased region" description="Acidic residues" evidence="4">
    <location>
        <begin position="133"/>
        <end position="166"/>
    </location>
</feature>
<feature type="compositionally biased region" description="Low complexity" evidence="4">
    <location>
        <begin position="227"/>
        <end position="253"/>
    </location>
</feature>
<dbReference type="InterPro" id="IPR009061">
    <property type="entry name" value="DNA-bd_dom_put_sf"/>
</dbReference>
<feature type="compositionally biased region" description="Basic residues" evidence="4">
    <location>
        <begin position="619"/>
        <end position="631"/>
    </location>
</feature>
<dbReference type="EMBL" id="JAIFTL010000174">
    <property type="protein sequence ID" value="KAG9321950.1"/>
    <property type="molecule type" value="Genomic_DNA"/>
</dbReference>
<keyword evidence="3" id="KW-0539">Nucleus</keyword>
<organism evidence="5 6">
    <name type="scientific">Mortierella alpina</name>
    <name type="common">Oleaginous fungus</name>
    <name type="synonym">Mortierella renispora</name>
    <dbReference type="NCBI Taxonomy" id="64518"/>
    <lineage>
        <taxon>Eukaryota</taxon>
        <taxon>Fungi</taxon>
        <taxon>Fungi incertae sedis</taxon>
        <taxon>Mucoromycota</taxon>
        <taxon>Mortierellomycotina</taxon>
        <taxon>Mortierellomycetes</taxon>
        <taxon>Mortierellales</taxon>
        <taxon>Mortierellaceae</taxon>
        <taxon>Mortierella</taxon>
    </lineage>
</organism>
<dbReference type="CDD" id="cd21075">
    <property type="entry name" value="DBD_XPA-like"/>
    <property type="match status" value="1"/>
</dbReference>
<dbReference type="SUPFAM" id="SSF46955">
    <property type="entry name" value="Putative DNA-binding domain"/>
    <property type="match status" value="1"/>
</dbReference>
<feature type="region of interest" description="Disordered" evidence="4">
    <location>
        <begin position="108"/>
        <end position="269"/>
    </location>
</feature>
<evidence type="ECO:0000256" key="4">
    <source>
        <dbReference type="SAM" id="MobiDB-lite"/>
    </source>
</evidence>
<evidence type="ECO:0000313" key="5">
    <source>
        <dbReference type="EMBL" id="KAG9321950.1"/>
    </source>
</evidence>
<feature type="compositionally biased region" description="Basic and acidic residues" evidence="4">
    <location>
        <begin position="182"/>
        <end position="193"/>
    </location>
</feature>
<comment type="subcellular location">
    <subcellularLocation>
        <location evidence="1">Nucleus</location>
    </subcellularLocation>
</comment>
<name>A0A9P8A223_MORAP</name>
<protein>
    <submittedName>
        <fullName evidence="5">Uncharacterized protein</fullName>
    </submittedName>
</protein>
<keyword evidence="2" id="KW-0862">Zinc</keyword>
<feature type="compositionally biased region" description="Pro residues" evidence="4">
    <location>
        <begin position="308"/>
        <end position="318"/>
    </location>
</feature>
<comment type="caution">
    <text evidence="5">The sequence shown here is derived from an EMBL/GenBank/DDBJ whole genome shotgun (WGS) entry which is preliminary data.</text>
</comment>
<dbReference type="GO" id="GO:0005634">
    <property type="term" value="C:nucleus"/>
    <property type="evidence" value="ECO:0007669"/>
    <property type="project" value="UniProtKB-SubCell"/>
</dbReference>
<reference evidence="5" key="1">
    <citation type="submission" date="2021-07" db="EMBL/GenBank/DDBJ databases">
        <title>Draft genome of Mortierella alpina, strain LL118, isolated from an aspen leaf litter sample.</title>
        <authorList>
            <person name="Yang S."/>
            <person name="Vinatzer B.A."/>
        </authorList>
    </citation>
    <scope>NUCLEOTIDE SEQUENCE</scope>
    <source>
        <strain evidence="5">LL118</strain>
    </source>
</reference>
<gene>
    <name evidence="5" type="ORF">KVV02_006922</name>
</gene>
<feature type="region of interest" description="Disordered" evidence="4">
    <location>
        <begin position="297"/>
        <end position="325"/>
    </location>
</feature>
<dbReference type="AlphaFoldDB" id="A0A9P8A223"/>
<proteinExistence type="predicted"/>
<sequence length="821" mass="92372">MNPPCGNSHCTCGANCGCGESKCQCGKAQSSSSSSGAQCNCKSGTGEKCVCAGKCDCAAKKGCGCGDCPCEGSHGGECKCDKSCKCAQKGGKKDCGCSSRLMVVRRRSRASRATTVRDEAEEQIQETAPIVVDTDEGFDDDDEYQPNPEVEEAIDEELEYLEEEDIIANLPKSDQAQEQQEQEQHRKDLHEILDLESPEEEAKMVQEDEREIAVGGSRRRDTGTGGETASTSRARSRSVSRSSNGKNNNSKNNYGDDDQSAHAKRSHAGHIGASAKVGYVDSETAMTRAKYKVQGGLAGMTPFSSEPMEPPSSPPSTPTPSMLERTEGGPKFELGSDLWQTVFTYLYPSQLTAPAGVSKDWRKRIYHLPVWQKICEASGLTLPGNHIGTYGYEKPNYFRLAHENADSICEQCYKLCRPSGSYRALPVRPVDETVPTEIHMCRDCRVDYYIESPEPVPEDVAPYQDGEYTITPRMTKGEAMKTYLLTNSDIMSLPYEMGRNPYFRHNSPMYLFEEQHVLRLARQVHGGDIGIAAARADSEYTGRKVSEPQDDVIKTRRNLLRSLLHEKGLVLPEHSAICHIYIDKGLGDSVEIVKELETVDWFHRCTSYDPSLEKAHLKQVKRRPRITRRRDTRPEGETRMSRGLGEVDALDKSIQEETMTEEEEEKDDQHKMDALDDWLQHRLEQGLYQSYKLDPEGPEKPPEGVWPLLDRIDVGHKMLEFAAEKVYSAMEKQRHFIRWEGLRKFALNKNQVRMMVDAVDPNLSRVSEMTKRKRRRVEGGQEQGEFPEEPQLSTLLEHDFGPMWYVQVLEEAKKRAESRLF</sequence>
<dbReference type="SUPFAM" id="SSF81383">
    <property type="entry name" value="F-box domain"/>
    <property type="match status" value="1"/>
</dbReference>
<evidence type="ECO:0000256" key="3">
    <source>
        <dbReference type="ARBA" id="ARBA00023242"/>
    </source>
</evidence>
<evidence type="ECO:0000256" key="1">
    <source>
        <dbReference type="ARBA" id="ARBA00004123"/>
    </source>
</evidence>
<dbReference type="Gene3D" id="3.90.530.10">
    <property type="entry name" value="XPA C-terminal domain"/>
    <property type="match status" value="1"/>
</dbReference>
<evidence type="ECO:0000256" key="2">
    <source>
        <dbReference type="ARBA" id="ARBA00022833"/>
    </source>
</evidence>
<accession>A0A9P8A223</accession>
<dbReference type="Proteomes" id="UP000717515">
    <property type="component" value="Unassembled WGS sequence"/>
</dbReference>